<organism evidence="1 2">
    <name type="scientific">Suillus fuscotomentosus</name>
    <dbReference type="NCBI Taxonomy" id="1912939"/>
    <lineage>
        <taxon>Eukaryota</taxon>
        <taxon>Fungi</taxon>
        <taxon>Dikarya</taxon>
        <taxon>Basidiomycota</taxon>
        <taxon>Agaricomycotina</taxon>
        <taxon>Agaricomycetes</taxon>
        <taxon>Agaricomycetidae</taxon>
        <taxon>Boletales</taxon>
        <taxon>Suillineae</taxon>
        <taxon>Suillaceae</taxon>
        <taxon>Suillus</taxon>
    </lineage>
</organism>
<evidence type="ECO:0000313" key="2">
    <source>
        <dbReference type="Proteomes" id="UP001195769"/>
    </source>
</evidence>
<dbReference type="EMBL" id="JABBWK010000059">
    <property type="protein sequence ID" value="KAG1896049.1"/>
    <property type="molecule type" value="Genomic_DNA"/>
</dbReference>
<dbReference type="RefSeq" id="XP_041221625.1">
    <property type="nucleotide sequence ID" value="XM_041362678.1"/>
</dbReference>
<evidence type="ECO:0000313" key="1">
    <source>
        <dbReference type="EMBL" id="KAG1896049.1"/>
    </source>
</evidence>
<accession>A0AAD4DXR5</accession>
<name>A0AAD4DXR5_9AGAM</name>
<dbReference type="GeneID" id="64656976"/>
<proteinExistence type="predicted"/>
<dbReference type="AlphaFoldDB" id="A0AAD4DXR5"/>
<sequence>MCYRNEMHKVSKNWVIKDSCKPSTPHSAIKAAEAGKSTCRRHVHLHTREEVGIAVKIVQDFEASFAWTPPLSTYPRDADDLVQRVSRMTTLLPNLRLPTS</sequence>
<reference evidence="1" key="1">
    <citation type="journal article" date="2020" name="New Phytol.">
        <title>Comparative genomics reveals dynamic genome evolution in host specialist ectomycorrhizal fungi.</title>
        <authorList>
            <person name="Lofgren L.A."/>
            <person name="Nguyen N.H."/>
            <person name="Vilgalys R."/>
            <person name="Ruytinx J."/>
            <person name="Liao H.L."/>
            <person name="Branco S."/>
            <person name="Kuo A."/>
            <person name="LaButti K."/>
            <person name="Lipzen A."/>
            <person name="Andreopoulos W."/>
            <person name="Pangilinan J."/>
            <person name="Riley R."/>
            <person name="Hundley H."/>
            <person name="Na H."/>
            <person name="Barry K."/>
            <person name="Grigoriev I.V."/>
            <person name="Stajich J.E."/>
            <person name="Kennedy P.G."/>
        </authorList>
    </citation>
    <scope>NUCLEOTIDE SEQUENCE</scope>
    <source>
        <strain evidence="1">FC203</strain>
    </source>
</reference>
<comment type="caution">
    <text evidence="1">The sequence shown here is derived from an EMBL/GenBank/DDBJ whole genome shotgun (WGS) entry which is preliminary data.</text>
</comment>
<dbReference type="Proteomes" id="UP001195769">
    <property type="component" value="Unassembled WGS sequence"/>
</dbReference>
<gene>
    <name evidence="1" type="ORF">F5891DRAFT_1055793</name>
</gene>
<keyword evidence="2" id="KW-1185">Reference proteome</keyword>
<protein>
    <submittedName>
        <fullName evidence="1">Uncharacterized protein</fullName>
    </submittedName>
</protein>